<dbReference type="EMBL" id="JAAMOB010000003">
    <property type="protein sequence ID" value="KAF4115024.1"/>
    <property type="molecule type" value="Genomic_DNA"/>
</dbReference>
<name>A0A7J6D7Q0_9TELE</name>
<dbReference type="Pfam" id="PF20231">
    <property type="entry name" value="DUF6589"/>
    <property type="match status" value="1"/>
</dbReference>
<keyword evidence="3" id="KW-1185">Reference proteome</keyword>
<feature type="domain" description="DUF6589" evidence="1">
    <location>
        <begin position="44"/>
        <end position="179"/>
    </location>
</feature>
<dbReference type="InterPro" id="IPR046496">
    <property type="entry name" value="DUF6589"/>
</dbReference>
<dbReference type="Proteomes" id="UP000579812">
    <property type="component" value="Unassembled WGS sequence"/>
</dbReference>
<protein>
    <recommendedName>
        <fullName evidence="1">DUF6589 domain-containing protein</fullName>
    </recommendedName>
</protein>
<reference evidence="2 3" key="1">
    <citation type="submission" date="2020-04" db="EMBL/GenBank/DDBJ databases">
        <title>Chromosome-level genome assembly of a cyprinid fish Onychostoma macrolepis by integration of Nanopore Sequencing, Bionano and Hi-C technology.</title>
        <authorList>
            <person name="Wang D."/>
        </authorList>
    </citation>
    <scope>NUCLEOTIDE SEQUENCE [LARGE SCALE GENOMIC DNA]</scope>
    <source>
        <strain evidence="2">SWU-2019</strain>
        <tissue evidence="2">Muscle</tissue>
    </source>
</reference>
<organism evidence="2 3">
    <name type="scientific">Onychostoma macrolepis</name>
    <dbReference type="NCBI Taxonomy" id="369639"/>
    <lineage>
        <taxon>Eukaryota</taxon>
        <taxon>Metazoa</taxon>
        <taxon>Chordata</taxon>
        <taxon>Craniata</taxon>
        <taxon>Vertebrata</taxon>
        <taxon>Euteleostomi</taxon>
        <taxon>Actinopterygii</taxon>
        <taxon>Neopterygii</taxon>
        <taxon>Teleostei</taxon>
        <taxon>Ostariophysi</taxon>
        <taxon>Cypriniformes</taxon>
        <taxon>Cyprinidae</taxon>
        <taxon>Acrossocheilinae</taxon>
        <taxon>Onychostoma</taxon>
    </lineage>
</organism>
<evidence type="ECO:0000259" key="1">
    <source>
        <dbReference type="Pfam" id="PF20231"/>
    </source>
</evidence>
<accession>A0A7J6D7Q0</accession>
<evidence type="ECO:0000313" key="2">
    <source>
        <dbReference type="EMBL" id="KAF4115024.1"/>
    </source>
</evidence>
<sequence length="180" mass="20194">MNQVVALHSCLIIHTTVKSMNGKKSSLTPAVKVNRSTQIMTQQLLEELNQAAEMACHQLQCHWSVSDVMAHKTEITLLGLLEVDEKVSADMVKAMQYINQRYIPYTSDLENGNDISKPVVHVILAGDQLTKQNTDAAIRAKANEESSSERMERLVPAIADFHCSMNFNDVIFKRFYNPSS</sequence>
<gene>
    <name evidence="2" type="ORF">G5714_002513</name>
</gene>
<evidence type="ECO:0000313" key="3">
    <source>
        <dbReference type="Proteomes" id="UP000579812"/>
    </source>
</evidence>
<proteinExistence type="predicted"/>
<dbReference type="AlphaFoldDB" id="A0A7J6D7Q0"/>
<comment type="caution">
    <text evidence="2">The sequence shown here is derived from an EMBL/GenBank/DDBJ whole genome shotgun (WGS) entry which is preliminary data.</text>
</comment>